<dbReference type="InterPro" id="IPR040198">
    <property type="entry name" value="Fido_containing"/>
</dbReference>
<dbReference type="PANTHER" id="PTHR13504:SF38">
    <property type="entry name" value="FIDO DOMAIN-CONTAINING PROTEIN"/>
    <property type="match status" value="1"/>
</dbReference>
<sequence length="174" mass="19378">MREDLRLHVQPQARWTKQLRRSLTAGAIVGSNTIEGYPATVDDVEALMAGEEPLETSEATRRELEAYQRAMTYIQALSDAGGEFRYEVGLLNSLHFMMQEPHPDKRPGRLRRSTVYLSSPDDALVPVYTGPDPELVPELMNELVAWLNDRGPRRAGRGAGLDGPPQPRQDPSLG</sequence>
<proteinExistence type="predicted"/>
<evidence type="ECO:0000313" key="2">
    <source>
        <dbReference type="EMBL" id="GAA3222190.1"/>
    </source>
</evidence>
<dbReference type="Gene3D" id="1.10.3290.10">
    <property type="entry name" value="Fido-like domain"/>
    <property type="match status" value="1"/>
</dbReference>
<dbReference type="SUPFAM" id="SSF140931">
    <property type="entry name" value="Fic-like"/>
    <property type="match status" value="1"/>
</dbReference>
<gene>
    <name evidence="2" type="ORF">GCM10010468_47840</name>
</gene>
<name>A0ABP6QHD1_9ACTN</name>
<feature type="region of interest" description="Disordered" evidence="1">
    <location>
        <begin position="151"/>
        <end position="174"/>
    </location>
</feature>
<dbReference type="EMBL" id="BAAAUV010000012">
    <property type="protein sequence ID" value="GAA3222190.1"/>
    <property type="molecule type" value="Genomic_DNA"/>
</dbReference>
<comment type="caution">
    <text evidence="2">The sequence shown here is derived from an EMBL/GenBank/DDBJ whole genome shotgun (WGS) entry which is preliminary data.</text>
</comment>
<evidence type="ECO:0000313" key="3">
    <source>
        <dbReference type="Proteomes" id="UP001501237"/>
    </source>
</evidence>
<evidence type="ECO:0008006" key="4">
    <source>
        <dbReference type="Google" id="ProtNLM"/>
    </source>
</evidence>
<keyword evidence="3" id="KW-1185">Reference proteome</keyword>
<organism evidence="2 3">
    <name type="scientific">Actinocorallia longicatena</name>
    <dbReference type="NCBI Taxonomy" id="111803"/>
    <lineage>
        <taxon>Bacteria</taxon>
        <taxon>Bacillati</taxon>
        <taxon>Actinomycetota</taxon>
        <taxon>Actinomycetes</taxon>
        <taxon>Streptosporangiales</taxon>
        <taxon>Thermomonosporaceae</taxon>
        <taxon>Actinocorallia</taxon>
    </lineage>
</organism>
<dbReference type="InterPro" id="IPR036597">
    <property type="entry name" value="Fido-like_dom_sf"/>
</dbReference>
<dbReference type="PANTHER" id="PTHR13504">
    <property type="entry name" value="FIDO DOMAIN-CONTAINING PROTEIN DDB_G0283145"/>
    <property type="match status" value="1"/>
</dbReference>
<protein>
    <recommendedName>
        <fullName evidence="4">DUF5753 domain-containing protein</fullName>
    </recommendedName>
</protein>
<reference evidence="3" key="1">
    <citation type="journal article" date="2019" name="Int. J. Syst. Evol. Microbiol.">
        <title>The Global Catalogue of Microorganisms (GCM) 10K type strain sequencing project: providing services to taxonomists for standard genome sequencing and annotation.</title>
        <authorList>
            <consortium name="The Broad Institute Genomics Platform"/>
            <consortium name="The Broad Institute Genome Sequencing Center for Infectious Disease"/>
            <person name="Wu L."/>
            <person name="Ma J."/>
        </authorList>
    </citation>
    <scope>NUCLEOTIDE SEQUENCE [LARGE SCALE GENOMIC DNA]</scope>
    <source>
        <strain evidence="3">JCM 9377</strain>
    </source>
</reference>
<evidence type="ECO:0000256" key="1">
    <source>
        <dbReference type="SAM" id="MobiDB-lite"/>
    </source>
</evidence>
<dbReference type="Proteomes" id="UP001501237">
    <property type="component" value="Unassembled WGS sequence"/>
</dbReference>
<accession>A0ABP6QHD1</accession>